<accession>A0A6C2UWM0</accession>
<gene>
    <name evidence="1" type="ORF">SCARR_05691</name>
</gene>
<reference evidence="1 2" key="1">
    <citation type="submission" date="2019-04" db="EMBL/GenBank/DDBJ databases">
        <authorList>
            <person name="Van Vliet M D."/>
        </authorList>
    </citation>
    <scope>NUCLEOTIDE SEQUENCE [LARGE SCALE GENOMIC DNA]</scope>
    <source>
        <strain evidence="1 2">F21</strain>
    </source>
</reference>
<keyword evidence="2" id="KW-1185">Reference proteome</keyword>
<dbReference type="Proteomes" id="UP000346198">
    <property type="component" value="Unassembled WGS sequence"/>
</dbReference>
<dbReference type="AlphaFoldDB" id="A0A6C2UWM0"/>
<dbReference type="EMBL" id="CAAHFH010000004">
    <property type="protein sequence ID" value="VGO23584.1"/>
    <property type="molecule type" value="Genomic_DNA"/>
</dbReference>
<sequence length="122" mass="14543">MRREGKDTKYWDMSFGKRAVAEELFNIAHDRECMDNLAQSEKAGMLKREMKERMERWLKTQDDPRMSGNGAVFDTYGYSEPCGWNFYERFMAGEFSPKKTSWVNSTDYEKKTLDEYEFRKGL</sequence>
<evidence type="ECO:0000313" key="1">
    <source>
        <dbReference type="EMBL" id="VGO23584.1"/>
    </source>
</evidence>
<dbReference type="Gene3D" id="3.40.720.10">
    <property type="entry name" value="Alkaline Phosphatase, subunit A"/>
    <property type="match status" value="1"/>
</dbReference>
<organism evidence="1 2">
    <name type="scientific">Pontiella sulfatireligans</name>
    <dbReference type="NCBI Taxonomy" id="2750658"/>
    <lineage>
        <taxon>Bacteria</taxon>
        <taxon>Pseudomonadati</taxon>
        <taxon>Kiritimatiellota</taxon>
        <taxon>Kiritimatiellia</taxon>
        <taxon>Kiritimatiellales</taxon>
        <taxon>Pontiellaceae</taxon>
        <taxon>Pontiella</taxon>
    </lineage>
</organism>
<name>A0A6C2UWM0_9BACT</name>
<proteinExistence type="predicted"/>
<protein>
    <submittedName>
        <fullName evidence="1">Uncharacterized protein</fullName>
    </submittedName>
</protein>
<evidence type="ECO:0000313" key="2">
    <source>
        <dbReference type="Proteomes" id="UP000346198"/>
    </source>
</evidence>
<dbReference type="InterPro" id="IPR017850">
    <property type="entry name" value="Alkaline_phosphatase_core_sf"/>
</dbReference>
<dbReference type="SUPFAM" id="SSF53649">
    <property type="entry name" value="Alkaline phosphatase-like"/>
    <property type="match status" value="1"/>
</dbReference>